<dbReference type="InterPro" id="IPR002192">
    <property type="entry name" value="PPDK_AMP/ATP-bd"/>
</dbReference>
<dbReference type="GO" id="GO:0005524">
    <property type="term" value="F:ATP binding"/>
    <property type="evidence" value="ECO:0007669"/>
    <property type="project" value="InterPro"/>
</dbReference>
<name>A0A8X6MCC7_NEPPI</name>
<dbReference type="SUPFAM" id="SSF56059">
    <property type="entry name" value="Glutathione synthetase ATP-binding domain-like"/>
    <property type="match status" value="1"/>
</dbReference>
<accession>A0A8X6MCC7</accession>
<evidence type="ECO:0000313" key="4">
    <source>
        <dbReference type="Proteomes" id="UP000887013"/>
    </source>
</evidence>
<protein>
    <submittedName>
        <fullName evidence="3">Uncharacterized phosphotransferase YvkC</fullName>
    </submittedName>
</protein>
<comment type="caution">
    <text evidence="3">The sequence shown here is derived from an EMBL/GenBank/DDBJ whole genome shotgun (WGS) entry which is preliminary data.</text>
</comment>
<reference evidence="3" key="1">
    <citation type="submission" date="2020-08" db="EMBL/GenBank/DDBJ databases">
        <title>Multicomponent nature underlies the extraordinary mechanical properties of spider dragline silk.</title>
        <authorList>
            <person name="Kono N."/>
            <person name="Nakamura H."/>
            <person name="Mori M."/>
            <person name="Yoshida Y."/>
            <person name="Ohtoshi R."/>
            <person name="Malay A.D."/>
            <person name="Moran D.A.P."/>
            <person name="Tomita M."/>
            <person name="Numata K."/>
            <person name="Arakawa K."/>
        </authorList>
    </citation>
    <scope>NUCLEOTIDE SEQUENCE</scope>
</reference>
<dbReference type="AlphaFoldDB" id="A0A8X6MCC7"/>
<proteinExistence type="inferred from homology"/>
<evidence type="ECO:0000259" key="2">
    <source>
        <dbReference type="Pfam" id="PF01326"/>
    </source>
</evidence>
<evidence type="ECO:0000313" key="3">
    <source>
        <dbReference type="EMBL" id="GFS39688.1"/>
    </source>
</evidence>
<dbReference type="InterPro" id="IPR051549">
    <property type="entry name" value="PEP_Utilizing_Enz"/>
</dbReference>
<dbReference type="Gene3D" id="3.30.470.20">
    <property type="entry name" value="ATP-grasp fold, B domain"/>
    <property type="match status" value="1"/>
</dbReference>
<dbReference type="EMBL" id="BMAW01089413">
    <property type="protein sequence ID" value="GFS39688.1"/>
    <property type="molecule type" value="Genomic_DNA"/>
</dbReference>
<dbReference type="Pfam" id="PF01326">
    <property type="entry name" value="PPDK_N"/>
    <property type="match status" value="1"/>
</dbReference>
<dbReference type="GO" id="GO:0016301">
    <property type="term" value="F:kinase activity"/>
    <property type="evidence" value="ECO:0007669"/>
    <property type="project" value="InterPro"/>
</dbReference>
<feature type="non-terminal residue" evidence="3">
    <location>
        <position position="1"/>
    </location>
</feature>
<organism evidence="3 4">
    <name type="scientific">Nephila pilipes</name>
    <name type="common">Giant wood spider</name>
    <name type="synonym">Nephila maculata</name>
    <dbReference type="NCBI Taxonomy" id="299642"/>
    <lineage>
        <taxon>Eukaryota</taxon>
        <taxon>Metazoa</taxon>
        <taxon>Ecdysozoa</taxon>
        <taxon>Arthropoda</taxon>
        <taxon>Chelicerata</taxon>
        <taxon>Arachnida</taxon>
        <taxon>Araneae</taxon>
        <taxon>Araneomorphae</taxon>
        <taxon>Entelegynae</taxon>
        <taxon>Araneoidea</taxon>
        <taxon>Nephilidae</taxon>
        <taxon>Nephila</taxon>
    </lineage>
</organism>
<evidence type="ECO:0000256" key="1">
    <source>
        <dbReference type="ARBA" id="ARBA00007837"/>
    </source>
</evidence>
<dbReference type="Proteomes" id="UP000887013">
    <property type="component" value="Unassembled WGS sequence"/>
</dbReference>
<keyword evidence="4" id="KW-1185">Reference proteome</keyword>
<dbReference type="PANTHER" id="PTHR43615">
    <property type="entry name" value="PHOSPHOENOLPYRUVATE SYNTHASE-RELATED"/>
    <property type="match status" value="1"/>
</dbReference>
<feature type="domain" description="Pyruvate phosphate dikinase AMP/ATP-binding" evidence="2">
    <location>
        <begin position="1"/>
        <end position="209"/>
    </location>
</feature>
<comment type="similarity">
    <text evidence="1">Belongs to the PEP-utilizing enzyme family.</text>
</comment>
<gene>
    <name evidence="3" type="primary">yvkC</name>
    <name evidence="3" type="ORF">NPIL_31511</name>
</gene>
<dbReference type="InterPro" id="IPR013815">
    <property type="entry name" value="ATP_grasp_subdomain_1"/>
</dbReference>
<dbReference type="PANTHER" id="PTHR43615:SF1">
    <property type="entry name" value="PPDK_N DOMAIN-CONTAINING PROTEIN"/>
    <property type="match status" value="1"/>
</dbReference>
<sequence length="700" mass="79608">EDTAAMSAAGQMETFLGVQGLLQIFTAVKQCWASQFGHIAVEYKRRNGQDLNSSMAVVIQEMVASEVSGVLFTLDPVTSNPSVITITANYGLGETVVSGSVEPDTIVLRRKDNEDLELDSVVVGAKHQRIVLQDSGGTVTEDLDEDSRKESCLSKETALRLGKLAIKIENYYRASCDIEWGISDDKIYILQSRPVTTTAAETEYEIKHEFDVPLQCESEYYTVANIGEILPGATSPLGIELFSKYFSNVLRKQTEEKGLSDNMFKSKYFLAGFFPFLNHMMITVAELIIRYGFDTPRSKGFMISIFGRILDDPELLEYAKSKIKGDFKDTFRSKFMYYRDLFAFDFAYEKVRNKIHNYHLDFLNYNTAKETFRAILKSCSDFDDAGRLQVTCTESSSSWNMFIFSILSEAKGSFDDDVYSDFGRLLTTSSSVESVNIPQEMQRVANQIVKDIGINKFRTMTVQGAEKWLQTSTALAGYRFRQFLKRHGHRCLKELDVRSTTWGMDPRLLVKLLQNLVSAHKDDTKEEDNNIDKIFSQLRVPLSFKSKCLLRIVVPQCHRAVRGREAGKSLTIKSFDHWRQGFRRLAKQMVSEGRLPDADLIFFLTLDEMNDLLETRSPSIISRANYRKKMYPTLENYKFPEIMKGMPRPINEEEETAEKYEFIADLTMKGIPVSQGITKGYARVALTLEEASHLKVSNSN</sequence>
<dbReference type="Gene3D" id="3.30.1490.20">
    <property type="entry name" value="ATP-grasp fold, A domain"/>
    <property type="match status" value="1"/>
</dbReference>
<dbReference type="OrthoDB" id="6435135at2759"/>